<dbReference type="PANTHER" id="PTHR32419:SF6">
    <property type="entry name" value="GLUTATHIONE S-TRANSFERASE OMEGA-LIKE 1-RELATED"/>
    <property type="match status" value="1"/>
</dbReference>
<dbReference type="SFLD" id="SFLDG01148">
    <property type="entry name" value="Xi_(cytGST)"/>
    <property type="match status" value="1"/>
</dbReference>
<dbReference type="SFLD" id="SFLDG01206">
    <property type="entry name" value="Xi.1"/>
    <property type="match status" value="1"/>
</dbReference>
<dbReference type="PROSITE" id="PS50405">
    <property type="entry name" value="GST_CTER"/>
    <property type="match status" value="1"/>
</dbReference>
<feature type="domain" description="GST C-terminal" evidence="1">
    <location>
        <begin position="164"/>
        <end position="291"/>
    </location>
</feature>
<organism evidence="2 3">
    <name type="scientific">Alteromonas arenosi</name>
    <dbReference type="NCBI Taxonomy" id="3055817"/>
    <lineage>
        <taxon>Bacteria</taxon>
        <taxon>Pseudomonadati</taxon>
        <taxon>Pseudomonadota</taxon>
        <taxon>Gammaproteobacteria</taxon>
        <taxon>Alteromonadales</taxon>
        <taxon>Alteromonadaceae</taxon>
        <taxon>Alteromonas/Salinimonas group</taxon>
        <taxon>Alteromonas</taxon>
    </lineage>
</organism>
<protein>
    <submittedName>
        <fullName evidence="2">Glutathione S-transferase family protein</fullName>
        <ecNumber evidence="2">1.8.5.-</ecNumber>
    </submittedName>
</protein>
<evidence type="ECO:0000313" key="2">
    <source>
        <dbReference type="EMBL" id="MDM7860675.1"/>
    </source>
</evidence>
<dbReference type="InterPro" id="IPR036249">
    <property type="entry name" value="Thioredoxin-like_sf"/>
</dbReference>
<dbReference type="PANTHER" id="PTHR32419">
    <property type="entry name" value="GLUTATHIONYL-HYDROQUINONE REDUCTASE"/>
    <property type="match status" value="1"/>
</dbReference>
<dbReference type="Gene3D" id="3.40.30.10">
    <property type="entry name" value="Glutaredoxin"/>
    <property type="match status" value="1"/>
</dbReference>
<proteinExistence type="predicted"/>
<dbReference type="CDD" id="cd03190">
    <property type="entry name" value="GST_C_Omega_like"/>
    <property type="match status" value="1"/>
</dbReference>
<keyword evidence="2" id="KW-0560">Oxidoreductase</keyword>
<dbReference type="SUPFAM" id="SSF47616">
    <property type="entry name" value="GST C-terminal domain-like"/>
    <property type="match status" value="1"/>
</dbReference>
<comment type="caution">
    <text evidence="2">The sequence shown here is derived from an EMBL/GenBank/DDBJ whole genome shotgun (WGS) entry which is preliminary data.</text>
</comment>
<accession>A0ABT7SWW5</accession>
<gene>
    <name evidence="2" type="ORF">QTP81_08710</name>
</gene>
<dbReference type="EC" id="1.8.5.-" evidence="2"/>
<dbReference type="InterPro" id="IPR036282">
    <property type="entry name" value="Glutathione-S-Trfase_C_sf"/>
</dbReference>
<evidence type="ECO:0000259" key="1">
    <source>
        <dbReference type="PROSITE" id="PS50405"/>
    </source>
</evidence>
<dbReference type="PIRSF" id="PIRSF015753">
    <property type="entry name" value="GST"/>
    <property type="match status" value="1"/>
</dbReference>
<keyword evidence="3" id="KW-1185">Reference proteome</keyword>
<dbReference type="EMBL" id="JAUCBP010000007">
    <property type="protein sequence ID" value="MDM7860675.1"/>
    <property type="molecule type" value="Genomic_DNA"/>
</dbReference>
<sequence>MGLLVDGKWQDKWYDTSSTGGKFKRQDSQFRSEISADDEVYQPESGRYHLYVSLACPWAHRTLIFRKLKKLEEHISVSVVSPEMLEHGWTFESFPGATEDHLFGAKYMHEIYTRMQADITTRVTVPVLWDKKTNTIVNNESAEIIRILNTAFNDLTGDDQDFYPEHLRAEIDDINAFVYDNINNGVYKAGFATQQDAYEEAVTALFDALDKVEQRLTSQRYLVGEQITEADWRLFTTLVRFDTVYVGHFKCNLKRIVDYPAIWGYLRDLYSVAGVAETVNQQHIKHHYYYSHDMINPTRVVPKGPEIDFTTPHNRGALK</sequence>
<dbReference type="InterPro" id="IPR040079">
    <property type="entry name" value="Glutathione_S-Trfase"/>
</dbReference>
<dbReference type="SUPFAM" id="SSF52833">
    <property type="entry name" value="Thioredoxin-like"/>
    <property type="match status" value="1"/>
</dbReference>
<dbReference type="InterPro" id="IPR010987">
    <property type="entry name" value="Glutathione-S-Trfase_C-like"/>
</dbReference>
<dbReference type="InterPro" id="IPR047047">
    <property type="entry name" value="GST_Omega-like_C"/>
</dbReference>
<dbReference type="Pfam" id="PF13409">
    <property type="entry name" value="GST_N_2"/>
    <property type="match status" value="1"/>
</dbReference>
<dbReference type="InterPro" id="IPR004045">
    <property type="entry name" value="Glutathione_S-Trfase_N"/>
</dbReference>
<dbReference type="InterPro" id="IPR016639">
    <property type="entry name" value="GST_Omega/GSH"/>
</dbReference>
<evidence type="ECO:0000313" key="3">
    <source>
        <dbReference type="Proteomes" id="UP001234343"/>
    </source>
</evidence>
<reference evidence="2 3" key="1">
    <citation type="submission" date="2023-06" db="EMBL/GenBank/DDBJ databases">
        <title>Alteromonas sp. ASW11-36 isolated from intertidal sand.</title>
        <authorList>
            <person name="Li Y."/>
        </authorList>
    </citation>
    <scope>NUCLEOTIDE SEQUENCE [LARGE SCALE GENOMIC DNA]</scope>
    <source>
        <strain evidence="2 3">ASW11-36</strain>
    </source>
</reference>
<dbReference type="Proteomes" id="UP001234343">
    <property type="component" value="Unassembled WGS sequence"/>
</dbReference>
<dbReference type="GO" id="GO:0016491">
    <property type="term" value="F:oxidoreductase activity"/>
    <property type="evidence" value="ECO:0007669"/>
    <property type="project" value="UniProtKB-KW"/>
</dbReference>
<dbReference type="Gene3D" id="1.20.1050.10">
    <property type="match status" value="1"/>
</dbReference>
<dbReference type="SFLD" id="SFLDS00019">
    <property type="entry name" value="Glutathione_Transferase_(cytos"/>
    <property type="match status" value="1"/>
</dbReference>
<name>A0ABT7SWW5_9ALTE</name>
<dbReference type="RefSeq" id="WP_289364965.1">
    <property type="nucleotide sequence ID" value="NZ_JAUCBP010000007.1"/>
</dbReference>
<dbReference type="Pfam" id="PF13410">
    <property type="entry name" value="GST_C_2"/>
    <property type="match status" value="1"/>
</dbReference>